<evidence type="ECO:0000256" key="1">
    <source>
        <dbReference type="ARBA" id="ARBA00022588"/>
    </source>
</evidence>
<dbReference type="InterPro" id="IPR013320">
    <property type="entry name" value="ConA-like_dom_sf"/>
</dbReference>
<dbReference type="InterPro" id="IPR043136">
    <property type="entry name" value="B30.2/SPRY_sf"/>
</dbReference>
<dbReference type="SUPFAM" id="SSF49899">
    <property type="entry name" value="Concanavalin A-like lectins/glucanases"/>
    <property type="match status" value="1"/>
</dbReference>
<keyword evidence="5" id="KW-0391">Immunity</keyword>
<dbReference type="PROSITE" id="PS50089">
    <property type="entry name" value="ZF_RING_2"/>
    <property type="match status" value="1"/>
</dbReference>
<keyword evidence="3 7" id="KW-0863">Zinc-finger</keyword>
<organism evidence="10 11">
    <name type="scientific">Leptobrachium leishanense</name>
    <name type="common">Leishan spiny toad</name>
    <dbReference type="NCBI Taxonomy" id="445787"/>
    <lineage>
        <taxon>Eukaryota</taxon>
        <taxon>Metazoa</taxon>
        <taxon>Chordata</taxon>
        <taxon>Craniata</taxon>
        <taxon>Vertebrata</taxon>
        <taxon>Euteleostomi</taxon>
        <taxon>Amphibia</taxon>
        <taxon>Batrachia</taxon>
        <taxon>Anura</taxon>
        <taxon>Pelobatoidea</taxon>
        <taxon>Megophryidae</taxon>
        <taxon>Leptobrachium</taxon>
    </lineage>
</organism>
<dbReference type="InterPro" id="IPR006574">
    <property type="entry name" value="PRY"/>
</dbReference>
<dbReference type="Gene3D" id="3.30.40.10">
    <property type="entry name" value="Zinc/RING finger domain, C3HC4 (zinc finger)"/>
    <property type="match status" value="1"/>
</dbReference>
<keyword evidence="6" id="KW-0175">Coiled coil</keyword>
<dbReference type="PANTHER" id="PTHR25465:SF65">
    <property type="entry name" value="E3 UBIQUITIN_ISG15 LIGASE TRIM25"/>
    <property type="match status" value="1"/>
</dbReference>
<feature type="domain" description="B30.2/SPRY" evidence="9">
    <location>
        <begin position="80"/>
        <end position="265"/>
    </location>
</feature>
<dbReference type="InterPro" id="IPR001870">
    <property type="entry name" value="B30.2/SPRY"/>
</dbReference>
<accession>A0A8C5LVZ4</accession>
<dbReference type="PROSITE" id="PS50188">
    <property type="entry name" value="B302_SPRY"/>
    <property type="match status" value="1"/>
</dbReference>
<feature type="domain" description="RING-type" evidence="8">
    <location>
        <begin position="12"/>
        <end position="36"/>
    </location>
</feature>
<reference evidence="10" key="2">
    <citation type="submission" date="2025-09" db="UniProtKB">
        <authorList>
            <consortium name="Ensembl"/>
        </authorList>
    </citation>
    <scope>IDENTIFICATION</scope>
</reference>
<dbReference type="SMART" id="SM00449">
    <property type="entry name" value="SPRY"/>
    <property type="match status" value="1"/>
</dbReference>
<sequence length="265" mass="30104">MASAGLSEELSCSICLSIYKNPVMLTCGHNFCNDCISVTLLKKGTIDTNLGANYFKRVPDIKNIDEVRISVKLERTLNSFIDNLPKLKTNRGFLVNTVSDMILNVNTADVNIALSQNLKDASHTDKEKSRPHHPERFTTQQVLSINKYSSGKHYWEVNTSETGDWSVGVTYNSIKRKNETSYIGKNHKSWCLTWIDNDLIAEHDDDSDDICDYAPDLGIYLDYEGGFLSFYDLSEPIEHLHTFNTVFTEPLHAAFYLNDDAWVKM</sequence>
<protein>
    <submittedName>
        <fullName evidence="10">Uncharacterized protein</fullName>
    </submittedName>
</protein>
<dbReference type="PROSITE" id="PS00518">
    <property type="entry name" value="ZF_RING_1"/>
    <property type="match status" value="1"/>
</dbReference>
<dbReference type="SMART" id="SM00184">
    <property type="entry name" value="RING"/>
    <property type="match status" value="1"/>
</dbReference>
<dbReference type="PRINTS" id="PR01407">
    <property type="entry name" value="BUTYPHLNCDUF"/>
</dbReference>
<evidence type="ECO:0000256" key="4">
    <source>
        <dbReference type="ARBA" id="ARBA00022833"/>
    </source>
</evidence>
<dbReference type="InterPro" id="IPR027370">
    <property type="entry name" value="Znf-RING_euk"/>
</dbReference>
<dbReference type="GO" id="GO:0005737">
    <property type="term" value="C:cytoplasm"/>
    <property type="evidence" value="ECO:0007669"/>
    <property type="project" value="UniProtKB-ARBA"/>
</dbReference>
<keyword evidence="1" id="KW-0399">Innate immunity</keyword>
<dbReference type="OrthoDB" id="9903688at2759"/>
<evidence type="ECO:0000259" key="8">
    <source>
        <dbReference type="PROSITE" id="PS50089"/>
    </source>
</evidence>
<dbReference type="CDD" id="cd12891">
    <property type="entry name" value="SPRY_PRY_C-I_2"/>
    <property type="match status" value="1"/>
</dbReference>
<reference evidence="10" key="1">
    <citation type="submission" date="2025-08" db="UniProtKB">
        <authorList>
            <consortium name="Ensembl"/>
        </authorList>
    </citation>
    <scope>IDENTIFICATION</scope>
</reference>
<dbReference type="InterPro" id="IPR017907">
    <property type="entry name" value="Znf_RING_CS"/>
</dbReference>
<dbReference type="AlphaFoldDB" id="A0A8C5LVZ4"/>
<dbReference type="InterPro" id="IPR003879">
    <property type="entry name" value="Butyrophylin_SPRY"/>
</dbReference>
<dbReference type="Gene3D" id="2.60.120.920">
    <property type="match status" value="1"/>
</dbReference>
<evidence type="ECO:0000259" key="9">
    <source>
        <dbReference type="PROSITE" id="PS50188"/>
    </source>
</evidence>
<keyword evidence="4" id="KW-0862">Zinc</keyword>
<dbReference type="InterPro" id="IPR051051">
    <property type="entry name" value="E3_ubiq-ligase_TRIM/RNF"/>
</dbReference>
<dbReference type="Pfam" id="PF13765">
    <property type="entry name" value="PRY"/>
    <property type="match status" value="1"/>
</dbReference>
<evidence type="ECO:0000256" key="5">
    <source>
        <dbReference type="ARBA" id="ARBA00022859"/>
    </source>
</evidence>
<evidence type="ECO:0000256" key="7">
    <source>
        <dbReference type="PROSITE-ProRule" id="PRU00175"/>
    </source>
</evidence>
<proteinExistence type="predicted"/>
<dbReference type="Proteomes" id="UP000694569">
    <property type="component" value="Unplaced"/>
</dbReference>
<dbReference type="GO" id="GO:0008270">
    <property type="term" value="F:zinc ion binding"/>
    <property type="evidence" value="ECO:0007669"/>
    <property type="project" value="UniProtKB-KW"/>
</dbReference>
<dbReference type="InterPro" id="IPR013083">
    <property type="entry name" value="Znf_RING/FYVE/PHD"/>
</dbReference>
<evidence type="ECO:0000256" key="3">
    <source>
        <dbReference type="ARBA" id="ARBA00022771"/>
    </source>
</evidence>
<dbReference type="InterPro" id="IPR003877">
    <property type="entry name" value="SPRY_dom"/>
</dbReference>
<dbReference type="Pfam" id="PF13445">
    <property type="entry name" value="zf-RING_UBOX"/>
    <property type="match status" value="1"/>
</dbReference>
<dbReference type="SUPFAM" id="SSF57850">
    <property type="entry name" value="RING/U-box"/>
    <property type="match status" value="1"/>
</dbReference>
<evidence type="ECO:0000256" key="6">
    <source>
        <dbReference type="ARBA" id="ARBA00023054"/>
    </source>
</evidence>
<dbReference type="Ensembl" id="ENSLLET00000004213.1">
    <property type="protein sequence ID" value="ENSLLEP00000004025.1"/>
    <property type="gene ID" value="ENSLLEG00000002586.1"/>
</dbReference>
<dbReference type="GeneTree" id="ENSGT01030000234583"/>
<dbReference type="GO" id="GO:0045087">
    <property type="term" value="P:innate immune response"/>
    <property type="evidence" value="ECO:0007669"/>
    <property type="project" value="UniProtKB-KW"/>
</dbReference>
<evidence type="ECO:0000256" key="2">
    <source>
        <dbReference type="ARBA" id="ARBA00022723"/>
    </source>
</evidence>
<dbReference type="PANTHER" id="PTHR25465">
    <property type="entry name" value="B-BOX DOMAIN CONTAINING"/>
    <property type="match status" value="1"/>
</dbReference>
<evidence type="ECO:0000313" key="11">
    <source>
        <dbReference type="Proteomes" id="UP000694569"/>
    </source>
</evidence>
<keyword evidence="2" id="KW-0479">Metal-binding</keyword>
<dbReference type="InterPro" id="IPR001841">
    <property type="entry name" value="Znf_RING"/>
</dbReference>
<keyword evidence="11" id="KW-1185">Reference proteome</keyword>
<evidence type="ECO:0000313" key="10">
    <source>
        <dbReference type="Ensembl" id="ENSLLEP00000004025.1"/>
    </source>
</evidence>
<name>A0A8C5LVZ4_9ANUR</name>
<dbReference type="Pfam" id="PF00622">
    <property type="entry name" value="SPRY"/>
    <property type="match status" value="1"/>
</dbReference>